<name>A0A443SSQ8_9ACAR</name>
<keyword evidence="5" id="KW-1185">Reference proteome</keyword>
<evidence type="ECO:0000313" key="4">
    <source>
        <dbReference type="EMBL" id="RWS30545.1"/>
    </source>
</evidence>
<dbReference type="InterPro" id="IPR000863">
    <property type="entry name" value="Sulfotransferase_dom"/>
</dbReference>
<sequence length="216" mass="25171">MATSSVVSFILSKTSVNLLYDNALFRFLFTEENGSVWNGFRNPYTKNNVVKLAKNELCANDDTVRKEYINSIPFAKMYKGLLLQGYCISPKFLQSLENMEIRQSDVFVISYPRSGTTWTEQILSLLFSKDCEQQANKPLHDRVVHLEVGRCVGQRQYLEKLQSPRLMATHLPYDRCPRQLRNLNCKFKDSYFNRKFKKTISTNHEILFSSEVGYQH</sequence>
<accession>A0A443SSQ8</accession>
<proteinExistence type="inferred from homology"/>
<dbReference type="SUPFAM" id="SSF52540">
    <property type="entry name" value="P-loop containing nucleoside triphosphate hydrolases"/>
    <property type="match status" value="1"/>
</dbReference>
<evidence type="ECO:0000256" key="2">
    <source>
        <dbReference type="ARBA" id="ARBA00022679"/>
    </source>
</evidence>
<protein>
    <submittedName>
        <fullName evidence="4">Sulfotransferase family cytosolic 1B member 1-like protein</fullName>
    </submittedName>
</protein>
<reference evidence="4 5" key="1">
    <citation type="journal article" date="2018" name="Gigascience">
        <title>Genomes of trombidid mites reveal novel predicted allergens and laterally-transferred genes associated with secondary metabolism.</title>
        <authorList>
            <person name="Dong X."/>
            <person name="Chaisiri K."/>
            <person name="Xia D."/>
            <person name="Armstrong S.D."/>
            <person name="Fang Y."/>
            <person name="Donnelly M.J."/>
            <person name="Kadowaki T."/>
            <person name="McGarry J.W."/>
            <person name="Darby A.C."/>
            <person name="Makepeace B.L."/>
        </authorList>
    </citation>
    <scope>NUCLEOTIDE SEQUENCE [LARGE SCALE GENOMIC DNA]</scope>
    <source>
        <strain evidence="4">UoL-UT</strain>
    </source>
</reference>
<dbReference type="PANTHER" id="PTHR11783">
    <property type="entry name" value="SULFOTRANSFERASE SULT"/>
    <property type="match status" value="1"/>
</dbReference>
<evidence type="ECO:0000313" key="5">
    <source>
        <dbReference type="Proteomes" id="UP000288716"/>
    </source>
</evidence>
<dbReference type="Proteomes" id="UP000288716">
    <property type="component" value="Unassembled WGS sequence"/>
</dbReference>
<dbReference type="Pfam" id="PF00685">
    <property type="entry name" value="Sulfotransfer_1"/>
    <property type="match status" value="1"/>
</dbReference>
<dbReference type="Gene3D" id="3.40.50.300">
    <property type="entry name" value="P-loop containing nucleotide triphosphate hydrolases"/>
    <property type="match status" value="1"/>
</dbReference>
<feature type="domain" description="Sulfotransferase" evidence="3">
    <location>
        <begin position="104"/>
        <end position="186"/>
    </location>
</feature>
<organism evidence="4 5">
    <name type="scientific">Leptotrombidium deliense</name>
    <dbReference type="NCBI Taxonomy" id="299467"/>
    <lineage>
        <taxon>Eukaryota</taxon>
        <taxon>Metazoa</taxon>
        <taxon>Ecdysozoa</taxon>
        <taxon>Arthropoda</taxon>
        <taxon>Chelicerata</taxon>
        <taxon>Arachnida</taxon>
        <taxon>Acari</taxon>
        <taxon>Acariformes</taxon>
        <taxon>Trombidiformes</taxon>
        <taxon>Prostigmata</taxon>
        <taxon>Anystina</taxon>
        <taxon>Parasitengona</taxon>
        <taxon>Trombiculoidea</taxon>
        <taxon>Trombiculidae</taxon>
        <taxon>Leptotrombidium</taxon>
    </lineage>
</organism>
<keyword evidence="2 4" id="KW-0808">Transferase</keyword>
<dbReference type="InterPro" id="IPR027417">
    <property type="entry name" value="P-loop_NTPase"/>
</dbReference>
<dbReference type="VEuPathDB" id="VectorBase:LDEU001495"/>
<dbReference type="GO" id="GO:0008146">
    <property type="term" value="F:sulfotransferase activity"/>
    <property type="evidence" value="ECO:0007669"/>
    <property type="project" value="InterPro"/>
</dbReference>
<evidence type="ECO:0000259" key="3">
    <source>
        <dbReference type="Pfam" id="PF00685"/>
    </source>
</evidence>
<comment type="caution">
    <text evidence="4">The sequence shown here is derived from an EMBL/GenBank/DDBJ whole genome shotgun (WGS) entry which is preliminary data.</text>
</comment>
<gene>
    <name evidence="4" type="ORF">B4U80_08303</name>
</gene>
<dbReference type="STRING" id="299467.A0A443SSQ8"/>
<evidence type="ECO:0000256" key="1">
    <source>
        <dbReference type="ARBA" id="ARBA00005771"/>
    </source>
</evidence>
<comment type="similarity">
    <text evidence="1">Belongs to the sulfotransferase 1 family.</text>
</comment>
<dbReference type="OrthoDB" id="205623at2759"/>
<dbReference type="AlphaFoldDB" id="A0A443SSQ8"/>
<dbReference type="EMBL" id="NCKV01000466">
    <property type="protein sequence ID" value="RWS30545.1"/>
    <property type="molecule type" value="Genomic_DNA"/>
</dbReference>